<feature type="non-terminal residue" evidence="3">
    <location>
        <position position="200"/>
    </location>
</feature>
<dbReference type="AlphaFoldDB" id="A0A3R7MA12"/>
<protein>
    <submittedName>
        <fullName evidence="3">Uncharacterized protein</fullName>
    </submittedName>
</protein>
<evidence type="ECO:0000313" key="3">
    <source>
        <dbReference type="EMBL" id="ROT71145.1"/>
    </source>
</evidence>
<feature type="region of interest" description="Disordered" evidence="1">
    <location>
        <begin position="117"/>
        <end position="200"/>
    </location>
</feature>
<keyword evidence="4" id="KW-1185">Reference proteome</keyword>
<accession>A0A3R7MA12</accession>
<comment type="caution">
    <text evidence="3">The sequence shown here is derived from an EMBL/GenBank/DDBJ whole genome shotgun (WGS) entry which is preliminary data.</text>
</comment>
<reference evidence="3 4" key="2">
    <citation type="submission" date="2019-01" db="EMBL/GenBank/DDBJ databases">
        <title>The decoding of complex shrimp genome reveals the adaptation for benthos swimmer, frequently molting mechanism and breeding impact on genome.</title>
        <authorList>
            <person name="Sun Y."/>
            <person name="Gao Y."/>
            <person name="Yu Y."/>
        </authorList>
    </citation>
    <scope>NUCLEOTIDE SEQUENCE [LARGE SCALE GENOMIC DNA]</scope>
    <source>
        <tissue evidence="3">Muscle</tissue>
    </source>
</reference>
<proteinExistence type="predicted"/>
<evidence type="ECO:0000256" key="1">
    <source>
        <dbReference type="SAM" id="MobiDB-lite"/>
    </source>
</evidence>
<dbReference type="Proteomes" id="UP000283509">
    <property type="component" value="Unassembled WGS sequence"/>
</dbReference>
<name>A0A3R7MA12_PENVA</name>
<keyword evidence="2" id="KW-0732">Signal</keyword>
<feature type="compositionally biased region" description="Basic and acidic residues" evidence="1">
    <location>
        <begin position="151"/>
        <end position="170"/>
    </location>
</feature>
<organism evidence="3 4">
    <name type="scientific">Penaeus vannamei</name>
    <name type="common">Whiteleg shrimp</name>
    <name type="synonym">Litopenaeus vannamei</name>
    <dbReference type="NCBI Taxonomy" id="6689"/>
    <lineage>
        <taxon>Eukaryota</taxon>
        <taxon>Metazoa</taxon>
        <taxon>Ecdysozoa</taxon>
        <taxon>Arthropoda</taxon>
        <taxon>Crustacea</taxon>
        <taxon>Multicrustacea</taxon>
        <taxon>Malacostraca</taxon>
        <taxon>Eumalacostraca</taxon>
        <taxon>Eucarida</taxon>
        <taxon>Decapoda</taxon>
        <taxon>Dendrobranchiata</taxon>
        <taxon>Penaeoidea</taxon>
        <taxon>Penaeidae</taxon>
        <taxon>Penaeus</taxon>
    </lineage>
</organism>
<feature type="chain" id="PRO_5018632404" evidence="2">
    <location>
        <begin position="20"/>
        <end position="200"/>
    </location>
</feature>
<sequence>MKWLFVWAIAVGVLATSDARSDDDARVVAAYTTRTAIVLTTLTTTVPFTCANQFGTNVCQKRRYRRMVHIDKNLDAADDIDALLAGSKNAPDSLDDQEEARLKRELADADRDPRIALTNEVAFDNGDSSRDPCYLPRPQRRRRAGRGWLQHPDRNYPHDLSDHRPRDLRALPRRGHLSEATLSPLRRHPQLGRRAGRRSR</sequence>
<feature type="compositionally biased region" description="Basic residues" evidence="1">
    <location>
        <begin position="185"/>
        <end position="200"/>
    </location>
</feature>
<reference evidence="3 4" key="1">
    <citation type="submission" date="2018-04" db="EMBL/GenBank/DDBJ databases">
        <authorList>
            <person name="Zhang X."/>
            <person name="Yuan J."/>
            <person name="Li F."/>
            <person name="Xiang J."/>
        </authorList>
    </citation>
    <scope>NUCLEOTIDE SEQUENCE [LARGE SCALE GENOMIC DNA]</scope>
    <source>
        <tissue evidence="3">Muscle</tissue>
    </source>
</reference>
<evidence type="ECO:0000313" key="4">
    <source>
        <dbReference type="Proteomes" id="UP000283509"/>
    </source>
</evidence>
<evidence type="ECO:0000256" key="2">
    <source>
        <dbReference type="SAM" id="SignalP"/>
    </source>
</evidence>
<dbReference type="EMBL" id="QCYY01002337">
    <property type="protein sequence ID" value="ROT71145.1"/>
    <property type="molecule type" value="Genomic_DNA"/>
</dbReference>
<feature type="signal peptide" evidence="2">
    <location>
        <begin position="1"/>
        <end position="19"/>
    </location>
</feature>
<dbReference type="OrthoDB" id="6374722at2759"/>
<gene>
    <name evidence="3" type="ORF">C7M84_010549</name>
</gene>